<keyword evidence="2" id="KW-0539">Nucleus</keyword>
<feature type="domain" description="Rad21/Rec8-like protein N-terminal" evidence="4">
    <location>
        <begin position="1"/>
        <end position="81"/>
    </location>
</feature>
<feature type="transmembrane region" description="Helical" evidence="3">
    <location>
        <begin position="44"/>
        <end position="67"/>
    </location>
</feature>
<feature type="transmembrane region" description="Helical" evidence="3">
    <location>
        <begin position="73"/>
        <end position="94"/>
    </location>
</feature>
<sequence length="297" mass="33643">MFYSHQLLARKTPLGQIWMVATLHAKINRRKLNKLNIIKICEEIISPAVPMALRLSGILMGGVVIVYERKVALLYGDLFSLLLLYLLSFLLRLLMDISYIAPDDVNRLLAEINDARRVKAVTDPTLLSKGKSKAKFEAVTLPENQNTDVGLTGQFLNFSNTTKEFKSTEYFAMRLDDIEESFFTSNKEENFHQANPEDITTNEYQANNDFGNHFERFDIDGYEDIQLNFTTTEYTELPTLVPSPPLQDELPKTTSTPININTTNPTQSMSLQQSSIITSNGTSCRVRRPLVHGNRDG</sequence>
<keyword evidence="6" id="KW-1185">Reference proteome</keyword>
<reference evidence="5" key="1">
    <citation type="submission" date="2021-01" db="UniProtKB">
        <authorList>
            <consortium name="EnsemblPlants"/>
        </authorList>
    </citation>
    <scope>IDENTIFICATION</scope>
</reference>
<keyword evidence="3" id="KW-0472">Membrane</keyword>
<dbReference type="GO" id="GO:0051754">
    <property type="term" value="P:meiotic sister chromatid cohesion, centromeric"/>
    <property type="evidence" value="ECO:0007669"/>
    <property type="project" value="TreeGrafter"/>
</dbReference>
<dbReference type="Proteomes" id="UP000594263">
    <property type="component" value="Unplaced"/>
</dbReference>
<evidence type="ECO:0000313" key="6">
    <source>
        <dbReference type="Proteomes" id="UP000594263"/>
    </source>
</evidence>
<dbReference type="InterPro" id="IPR039781">
    <property type="entry name" value="Rad21/Rec8-like"/>
</dbReference>
<name>A0A7N0TQH9_KALFE</name>
<dbReference type="OMA" id="YIFHRIC"/>
<dbReference type="PANTHER" id="PTHR12585:SF64">
    <property type="entry name" value="SISTER CHROMATID COHESION 1 PROTEIN 1"/>
    <property type="match status" value="1"/>
</dbReference>
<keyword evidence="3" id="KW-1133">Transmembrane helix</keyword>
<evidence type="ECO:0000256" key="3">
    <source>
        <dbReference type="SAM" id="Phobius"/>
    </source>
</evidence>
<dbReference type="EnsemblPlants" id="Kaladp0042s0191.1.v1.1">
    <property type="protein sequence ID" value="Kaladp0042s0191.1.v1.1"/>
    <property type="gene ID" value="Kaladp0042s0191.v1.1"/>
</dbReference>
<evidence type="ECO:0000313" key="5">
    <source>
        <dbReference type="EnsemblPlants" id="Kaladp0042s0191.1.v1.1"/>
    </source>
</evidence>
<evidence type="ECO:0000256" key="1">
    <source>
        <dbReference type="ARBA" id="ARBA00004123"/>
    </source>
</evidence>
<comment type="subcellular location">
    <subcellularLocation>
        <location evidence="1">Nucleus</location>
    </subcellularLocation>
</comment>
<dbReference type="AlphaFoldDB" id="A0A7N0TQH9"/>
<organism evidence="5 6">
    <name type="scientific">Kalanchoe fedtschenkoi</name>
    <name type="common">Lavender scallops</name>
    <name type="synonym">South American air plant</name>
    <dbReference type="NCBI Taxonomy" id="63787"/>
    <lineage>
        <taxon>Eukaryota</taxon>
        <taxon>Viridiplantae</taxon>
        <taxon>Streptophyta</taxon>
        <taxon>Embryophyta</taxon>
        <taxon>Tracheophyta</taxon>
        <taxon>Spermatophyta</taxon>
        <taxon>Magnoliopsida</taxon>
        <taxon>eudicotyledons</taxon>
        <taxon>Gunneridae</taxon>
        <taxon>Pentapetalae</taxon>
        <taxon>Saxifragales</taxon>
        <taxon>Crassulaceae</taxon>
        <taxon>Kalanchoe</taxon>
    </lineage>
</organism>
<protein>
    <recommendedName>
        <fullName evidence="4">Rad21/Rec8-like protein N-terminal domain-containing protein</fullName>
    </recommendedName>
</protein>
<accession>A0A7N0TQH9</accession>
<keyword evidence="3" id="KW-0812">Transmembrane</keyword>
<proteinExistence type="predicted"/>
<dbReference type="Pfam" id="PF04825">
    <property type="entry name" value="Rad21_Rec8_N"/>
    <property type="match status" value="1"/>
</dbReference>
<evidence type="ECO:0000256" key="2">
    <source>
        <dbReference type="ARBA" id="ARBA00023242"/>
    </source>
</evidence>
<dbReference type="GO" id="GO:0003682">
    <property type="term" value="F:chromatin binding"/>
    <property type="evidence" value="ECO:0007669"/>
    <property type="project" value="TreeGrafter"/>
</dbReference>
<dbReference type="PANTHER" id="PTHR12585">
    <property type="entry name" value="SCC1 / RAD21 FAMILY MEMBER"/>
    <property type="match status" value="1"/>
</dbReference>
<dbReference type="Gramene" id="Kaladp0042s0191.1.v1.1">
    <property type="protein sequence ID" value="Kaladp0042s0191.1.v1.1"/>
    <property type="gene ID" value="Kaladp0042s0191.v1.1"/>
</dbReference>
<dbReference type="GO" id="GO:0005634">
    <property type="term" value="C:nucleus"/>
    <property type="evidence" value="ECO:0007669"/>
    <property type="project" value="UniProtKB-SubCell"/>
</dbReference>
<dbReference type="GO" id="GO:0008278">
    <property type="term" value="C:cohesin complex"/>
    <property type="evidence" value="ECO:0007669"/>
    <property type="project" value="InterPro"/>
</dbReference>
<dbReference type="InterPro" id="IPR006910">
    <property type="entry name" value="Rad21_Rec8_N"/>
</dbReference>
<evidence type="ECO:0000259" key="4">
    <source>
        <dbReference type="Pfam" id="PF04825"/>
    </source>
</evidence>